<sequence>MTNTFCSFLKLNSIKYNKKKTDLINNIKTRIQHANQILMVKEKLISLKSYKKAIKYLEIYLFRYSLAKVIKNKLKEKIDKFTKAIASQKGWNDTTSIYYVYTPALLTSKTNEYSISLIIKMSKYTTLTISKSQICTIQNLLIFNQPLKLIWDELHTYRGMIAHDRIPPWFSGIQISDIQ</sequence>
<evidence type="ECO:0000313" key="2">
    <source>
        <dbReference type="Proteomes" id="UP000789525"/>
    </source>
</evidence>
<dbReference type="Proteomes" id="UP000789525">
    <property type="component" value="Unassembled WGS sequence"/>
</dbReference>
<protein>
    <submittedName>
        <fullName evidence="1">90_t:CDS:1</fullName>
    </submittedName>
</protein>
<organism evidence="1 2">
    <name type="scientific">Acaulospora colombiana</name>
    <dbReference type="NCBI Taxonomy" id="27376"/>
    <lineage>
        <taxon>Eukaryota</taxon>
        <taxon>Fungi</taxon>
        <taxon>Fungi incertae sedis</taxon>
        <taxon>Mucoromycota</taxon>
        <taxon>Glomeromycotina</taxon>
        <taxon>Glomeromycetes</taxon>
        <taxon>Diversisporales</taxon>
        <taxon>Acaulosporaceae</taxon>
        <taxon>Acaulospora</taxon>
    </lineage>
</organism>
<keyword evidence="2" id="KW-1185">Reference proteome</keyword>
<proteinExistence type="predicted"/>
<evidence type="ECO:0000313" key="1">
    <source>
        <dbReference type="EMBL" id="CAG8443988.1"/>
    </source>
</evidence>
<gene>
    <name evidence="1" type="ORF">ACOLOM_LOCUS403</name>
</gene>
<reference evidence="1" key="1">
    <citation type="submission" date="2021-06" db="EMBL/GenBank/DDBJ databases">
        <authorList>
            <person name="Kallberg Y."/>
            <person name="Tangrot J."/>
            <person name="Rosling A."/>
        </authorList>
    </citation>
    <scope>NUCLEOTIDE SEQUENCE</scope>
    <source>
        <strain evidence="1">CL356</strain>
    </source>
</reference>
<name>A0ACA9K169_9GLOM</name>
<accession>A0ACA9K169</accession>
<dbReference type="EMBL" id="CAJVPT010000396">
    <property type="protein sequence ID" value="CAG8443988.1"/>
    <property type="molecule type" value="Genomic_DNA"/>
</dbReference>
<comment type="caution">
    <text evidence="1">The sequence shown here is derived from an EMBL/GenBank/DDBJ whole genome shotgun (WGS) entry which is preliminary data.</text>
</comment>